<feature type="binding site" evidence="5">
    <location>
        <position position="224"/>
    </location>
    <ligand>
        <name>isopentenyl diphosphate</name>
        <dbReference type="ChEBI" id="CHEBI:128769"/>
    </ligand>
</feature>
<evidence type="ECO:0000256" key="3">
    <source>
        <dbReference type="ARBA" id="ARBA00023004"/>
    </source>
</evidence>
<dbReference type="GO" id="GO:0016114">
    <property type="term" value="P:terpenoid biosynthetic process"/>
    <property type="evidence" value="ECO:0007669"/>
    <property type="project" value="UniProtKB-UniRule"/>
</dbReference>
<feature type="binding site" evidence="5">
    <location>
        <position position="223"/>
    </location>
    <ligand>
        <name>isopentenyl diphosphate</name>
        <dbReference type="ChEBI" id="CHEBI:128769"/>
    </ligand>
</feature>
<feature type="binding site" evidence="5">
    <location>
        <position position="12"/>
    </location>
    <ligand>
        <name>[4Fe-4S] cluster</name>
        <dbReference type="ChEBI" id="CHEBI:49883"/>
    </ligand>
</feature>
<feature type="binding site" evidence="5">
    <location>
        <position position="195"/>
    </location>
    <ligand>
        <name>[4Fe-4S] cluster</name>
        <dbReference type="ChEBI" id="CHEBI:49883"/>
    </ligand>
</feature>
<dbReference type="EMBL" id="FMUR01000019">
    <property type="protein sequence ID" value="SCY48333.1"/>
    <property type="molecule type" value="Genomic_DNA"/>
</dbReference>
<protein>
    <recommendedName>
        <fullName evidence="5">4-hydroxy-3-methylbut-2-enyl diphosphate reductase</fullName>
        <shortName evidence="5">HMBPP reductase</shortName>
        <ecNumber evidence="5">1.17.7.4</ecNumber>
    </recommendedName>
</protein>
<gene>
    <name evidence="5" type="primary">ispH</name>
    <name evidence="6" type="ORF">SAMN02910451_02788</name>
</gene>
<feature type="binding site" evidence="5">
    <location>
        <position position="224"/>
    </location>
    <ligand>
        <name>(2E)-4-hydroxy-3-methylbut-2-enyl diphosphate</name>
        <dbReference type="ChEBI" id="CHEBI:128753"/>
    </ligand>
</feature>
<dbReference type="NCBIfam" id="TIGR00216">
    <property type="entry name" value="ispH_lytB"/>
    <property type="match status" value="1"/>
</dbReference>
<comment type="catalytic activity">
    <reaction evidence="5">
        <text>dimethylallyl diphosphate + 2 oxidized [2Fe-2S]-[ferredoxin] + H2O = (2E)-4-hydroxy-3-methylbut-2-enyl diphosphate + 2 reduced [2Fe-2S]-[ferredoxin] + 2 H(+)</text>
        <dbReference type="Rhea" id="RHEA:24825"/>
        <dbReference type="Rhea" id="RHEA-COMP:10000"/>
        <dbReference type="Rhea" id="RHEA-COMP:10001"/>
        <dbReference type="ChEBI" id="CHEBI:15377"/>
        <dbReference type="ChEBI" id="CHEBI:15378"/>
        <dbReference type="ChEBI" id="CHEBI:33737"/>
        <dbReference type="ChEBI" id="CHEBI:33738"/>
        <dbReference type="ChEBI" id="CHEBI:57623"/>
        <dbReference type="ChEBI" id="CHEBI:128753"/>
        <dbReference type="EC" id="1.17.7.4"/>
    </reaction>
</comment>
<evidence type="ECO:0000256" key="4">
    <source>
        <dbReference type="ARBA" id="ARBA00023014"/>
    </source>
</evidence>
<dbReference type="RefSeq" id="WP_074463191.1">
    <property type="nucleotide sequence ID" value="NZ_FMUR01000019.1"/>
</dbReference>
<dbReference type="GO" id="GO:0051745">
    <property type="term" value="F:4-hydroxy-3-methylbut-2-enyl diphosphate reductase activity"/>
    <property type="evidence" value="ECO:0007669"/>
    <property type="project" value="UniProtKB-UniRule"/>
</dbReference>
<keyword evidence="1 5" id="KW-0004">4Fe-4S</keyword>
<dbReference type="InterPro" id="IPR003451">
    <property type="entry name" value="LytB/IspH"/>
</dbReference>
<feature type="binding site" evidence="5">
    <location>
        <position position="127"/>
    </location>
    <ligand>
        <name>(2E)-4-hydroxy-3-methylbut-2-enyl diphosphate</name>
        <dbReference type="ChEBI" id="CHEBI:128753"/>
    </ligand>
</feature>
<feature type="binding site" evidence="5">
    <location>
        <position position="224"/>
    </location>
    <ligand>
        <name>dimethylallyl diphosphate</name>
        <dbReference type="ChEBI" id="CHEBI:57623"/>
    </ligand>
</feature>
<comment type="pathway">
    <text evidence="5">Isoprenoid biosynthesis; isopentenyl diphosphate biosynthesis via DXP pathway; isopentenyl diphosphate from 1-deoxy-D-xylulose 5-phosphate: step 6/6.</text>
</comment>
<accession>A0A1G5GA05</accession>
<sequence>MEVILAEHAGFCFGVTKAVDTVYEQIKNNPGMNIYTYGPIIHNEIVVKDMEEKGVKVIESVDELEGIKSGIIVIRSHGVTREVHEKIAATGLEIIDATCPFVKRIHKIVSEESGKGKSIVVVGSANHPEVEGIVSYADGEVFVIDSPESAEKFRGDRKKEYTIVSQTTFNKNKFQETVEIFGNNGYNINIVNTICNATDERQSEAEEIASKADVMIVIGGAHSSNSRKLYEICNQRCAKTYFIQTLDDLHLDRNEAVKLVGITAGASTPKNIIEEVQNYVRRNF</sequence>
<dbReference type="GO" id="GO:0051539">
    <property type="term" value="F:4 iron, 4 sulfur cluster binding"/>
    <property type="evidence" value="ECO:0007669"/>
    <property type="project" value="UniProtKB-UniRule"/>
</dbReference>
<dbReference type="GO" id="GO:0019288">
    <property type="term" value="P:isopentenyl diphosphate biosynthetic process, methylerythritol 4-phosphate pathway"/>
    <property type="evidence" value="ECO:0007669"/>
    <property type="project" value="UniProtKB-UniRule"/>
</dbReference>
<feature type="binding site" evidence="5">
    <location>
        <position position="77"/>
    </location>
    <ligand>
        <name>dimethylallyl diphosphate</name>
        <dbReference type="ChEBI" id="CHEBI:57623"/>
    </ligand>
</feature>
<keyword evidence="5" id="KW-0560">Oxidoreductase</keyword>
<feature type="binding site" evidence="5">
    <location>
        <position position="223"/>
    </location>
    <ligand>
        <name>dimethylallyl diphosphate</name>
        <dbReference type="ChEBI" id="CHEBI:57623"/>
    </ligand>
</feature>
<evidence type="ECO:0000313" key="7">
    <source>
        <dbReference type="Proteomes" id="UP000183047"/>
    </source>
</evidence>
<evidence type="ECO:0000256" key="5">
    <source>
        <dbReference type="HAMAP-Rule" id="MF_00191"/>
    </source>
</evidence>
<comment type="catalytic activity">
    <reaction evidence="5">
        <text>isopentenyl diphosphate + 2 oxidized [2Fe-2S]-[ferredoxin] + H2O = (2E)-4-hydroxy-3-methylbut-2-enyl diphosphate + 2 reduced [2Fe-2S]-[ferredoxin] + 2 H(+)</text>
        <dbReference type="Rhea" id="RHEA:24488"/>
        <dbReference type="Rhea" id="RHEA-COMP:10000"/>
        <dbReference type="Rhea" id="RHEA-COMP:10001"/>
        <dbReference type="ChEBI" id="CHEBI:15377"/>
        <dbReference type="ChEBI" id="CHEBI:15378"/>
        <dbReference type="ChEBI" id="CHEBI:33737"/>
        <dbReference type="ChEBI" id="CHEBI:33738"/>
        <dbReference type="ChEBI" id="CHEBI:128753"/>
        <dbReference type="ChEBI" id="CHEBI:128769"/>
        <dbReference type="EC" id="1.17.7.4"/>
    </reaction>
</comment>
<feature type="binding site" evidence="5">
    <location>
        <position position="225"/>
    </location>
    <ligand>
        <name>isopentenyl diphosphate</name>
        <dbReference type="ChEBI" id="CHEBI:128769"/>
    </ligand>
</feature>
<dbReference type="PANTHER" id="PTHR30426:SF0">
    <property type="entry name" value="4-HYDROXY-3-METHYLBUT-2-ENYL DIPHOSPHATE REDUCTASE"/>
    <property type="match status" value="1"/>
</dbReference>
<feature type="binding site" evidence="5">
    <location>
        <position position="42"/>
    </location>
    <ligand>
        <name>(2E)-4-hydroxy-3-methylbut-2-enyl diphosphate</name>
        <dbReference type="ChEBI" id="CHEBI:128753"/>
    </ligand>
</feature>
<dbReference type="Gene3D" id="3.40.1010.20">
    <property type="entry name" value="4-hydroxy-3-methylbut-2-enyl diphosphate reductase, catalytic domain"/>
    <property type="match status" value="2"/>
</dbReference>
<feature type="binding site" evidence="5">
    <location>
        <position position="99"/>
    </location>
    <ligand>
        <name>[4Fe-4S] cluster</name>
        <dbReference type="ChEBI" id="CHEBI:49883"/>
    </ligand>
</feature>
<comment type="cofactor">
    <cofactor evidence="5">
        <name>[4Fe-4S] cluster</name>
        <dbReference type="ChEBI" id="CHEBI:49883"/>
    </cofactor>
    <text evidence="5">Binds 1 [4Fe-4S] cluster per subunit.</text>
</comment>
<dbReference type="UniPathway" id="UPA00059">
    <property type="reaction ID" value="UER00105"/>
</dbReference>
<dbReference type="STRING" id="185008.bhn_I1838"/>
<name>A0A1G5GA05_9FIRM</name>
<feature type="binding site" evidence="5">
    <location>
        <position position="223"/>
    </location>
    <ligand>
        <name>(2E)-4-hydroxy-3-methylbut-2-enyl diphosphate</name>
        <dbReference type="ChEBI" id="CHEBI:128753"/>
    </ligand>
</feature>
<feature type="binding site" evidence="5">
    <location>
        <position position="267"/>
    </location>
    <ligand>
        <name>dimethylallyl diphosphate</name>
        <dbReference type="ChEBI" id="CHEBI:57623"/>
    </ligand>
</feature>
<reference evidence="7" key="1">
    <citation type="submission" date="2016-10" db="EMBL/GenBank/DDBJ databases">
        <authorList>
            <person name="Varghese N."/>
            <person name="Submissions S."/>
        </authorList>
    </citation>
    <scope>NUCLEOTIDE SEQUENCE [LARGE SCALE GENOMIC DNA]</scope>
    <source>
        <strain evidence="7">XBD2006</strain>
    </source>
</reference>
<feature type="binding site" evidence="5">
    <location>
        <position position="225"/>
    </location>
    <ligand>
        <name>dimethylallyl diphosphate</name>
        <dbReference type="ChEBI" id="CHEBI:57623"/>
    </ligand>
</feature>
<dbReference type="GO" id="GO:0050992">
    <property type="term" value="P:dimethylallyl diphosphate biosynthetic process"/>
    <property type="evidence" value="ECO:0007669"/>
    <property type="project" value="UniProtKB-UniRule"/>
</dbReference>
<dbReference type="AlphaFoldDB" id="A0A1G5GA05"/>
<dbReference type="UniPathway" id="UPA00056">
    <property type="reaction ID" value="UER00097"/>
</dbReference>
<keyword evidence="5" id="KW-0414">Isoprene biosynthesis</keyword>
<feature type="binding site" evidence="5">
    <location>
        <position position="267"/>
    </location>
    <ligand>
        <name>(2E)-4-hydroxy-3-methylbut-2-enyl diphosphate</name>
        <dbReference type="ChEBI" id="CHEBI:128753"/>
    </ligand>
</feature>
<keyword evidence="7" id="KW-1185">Reference proteome</keyword>
<keyword evidence="3 5" id="KW-0408">Iron</keyword>
<organism evidence="6 7">
    <name type="scientific">Butyrivibrio hungatei</name>
    <dbReference type="NCBI Taxonomy" id="185008"/>
    <lineage>
        <taxon>Bacteria</taxon>
        <taxon>Bacillati</taxon>
        <taxon>Bacillota</taxon>
        <taxon>Clostridia</taxon>
        <taxon>Lachnospirales</taxon>
        <taxon>Lachnospiraceae</taxon>
        <taxon>Butyrivibrio</taxon>
    </lineage>
</organism>
<feature type="active site" description="Proton donor" evidence="5">
    <location>
        <position position="129"/>
    </location>
</feature>
<dbReference type="OrthoDB" id="9777362at2"/>
<dbReference type="GO" id="GO:0046872">
    <property type="term" value="F:metal ion binding"/>
    <property type="evidence" value="ECO:0007669"/>
    <property type="project" value="UniProtKB-KW"/>
</dbReference>
<dbReference type="Proteomes" id="UP000183047">
    <property type="component" value="Unassembled WGS sequence"/>
</dbReference>
<feature type="binding site" evidence="5">
    <location>
        <position position="127"/>
    </location>
    <ligand>
        <name>dimethylallyl diphosphate</name>
        <dbReference type="ChEBI" id="CHEBI:57623"/>
    </ligand>
</feature>
<dbReference type="PANTHER" id="PTHR30426">
    <property type="entry name" value="4-HYDROXY-3-METHYLBUT-2-ENYL DIPHOSPHATE REDUCTASE"/>
    <property type="match status" value="1"/>
</dbReference>
<evidence type="ECO:0000256" key="2">
    <source>
        <dbReference type="ARBA" id="ARBA00022723"/>
    </source>
</evidence>
<keyword evidence="4 5" id="KW-0411">Iron-sulfur</keyword>
<feature type="binding site" evidence="5">
    <location>
        <position position="77"/>
    </location>
    <ligand>
        <name>isopentenyl diphosphate</name>
        <dbReference type="ChEBI" id="CHEBI:128769"/>
    </ligand>
</feature>
<dbReference type="EC" id="1.17.7.4" evidence="5"/>
<comment type="similarity">
    <text evidence="5">Belongs to the IspH family.</text>
</comment>
<feature type="binding site" evidence="5">
    <location>
        <position position="77"/>
    </location>
    <ligand>
        <name>(2E)-4-hydroxy-3-methylbut-2-enyl diphosphate</name>
        <dbReference type="ChEBI" id="CHEBI:128753"/>
    </ligand>
</feature>
<dbReference type="Gene3D" id="3.40.50.11270">
    <property type="match status" value="1"/>
</dbReference>
<keyword evidence="2 5" id="KW-0479">Metal-binding</keyword>
<feature type="binding site" evidence="5">
    <location>
        <position position="225"/>
    </location>
    <ligand>
        <name>(2E)-4-hydroxy-3-methylbut-2-enyl diphosphate</name>
        <dbReference type="ChEBI" id="CHEBI:128753"/>
    </ligand>
</feature>
<proteinExistence type="inferred from homology"/>
<comment type="pathway">
    <text evidence="5">Isoprenoid biosynthesis; dimethylallyl diphosphate biosynthesis; dimethylallyl diphosphate from (2E)-4-hydroxy-3-methylbutenyl diphosphate: step 1/1.</text>
</comment>
<evidence type="ECO:0000256" key="1">
    <source>
        <dbReference type="ARBA" id="ARBA00022485"/>
    </source>
</evidence>
<feature type="binding site" evidence="5">
    <location>
        <position position="42"/>
    </location>
    <ligand>
        <name>isopentenyl diphosphate</name>
        <dbReference type="ChEBI" id="CHEBI:128769"/>
    </ligand>
</feature>
<feature type="binding site" evidence="5">
    <location>
        <position position="167"/>
    </location>
    <ligand>
        <name>(2E)-4-hydroxy-3-methylbut-2-enyl diphosphate</name>
        <dbReference type="ChEBI" id="CHEBI:128753"/>
    </ligand>
</feature>
<dbReference type="HAMAP" id="MF_00191">
    <property type="entry name" value="IspH"/>
    <property type="match status" value="1"/>
</dbReference>
<feature type="binding site" evidence="5">
    <location>
        <position position="42"/>
    </location>
    <ligand>
        <name>dimethylallyl diphosphate</name>
        <dbReference type="ChEBI" id="CHEBI:57623"/>
    </ligand>
</feature>
<dbReference type="CDD" id="cd13944">
    <property type="entry name" value="lytB_ispH"/>
    <property type="match status" value="1"/>
</dbReference>
<comment type="function">
    <text evidence="5">Catalyzes the conversion of 1-hydroxy-2-methyl-2-(E)-butenyl 4-diphosphate (HMBPP) into a mixture of isopentenyl diphosphate (IPP) and dimethylallyl diphosphate (DMAPP). Acts in the terminal step of the DOXP/MEP pathway for isoprenoid precursor biosynthesis.</text>
</comment>
<feature type="binding site" evidence="5">
    <location>
        <position position="127"/>
    </location>
    <ligand>
        <name>isopentenyl diphosphate</name>
        <dbReference type="ChEBI" id="CHEBI:128769"/>
    </ligand>
</feature>
<feature type="binding site" evidence="5">
    <location>
        <position position="267"/>
    </location>
    <ligand>
        <name>isopentenyl diphosphate</name>
        <dbReference type="ChEBI" id="CHEBI:128769"/>
    </ligand>
</feature>
<evidence type="ECO:0000313" key="6">
    <source>
        <dbReference type="EMBL" id="SCY48333.1"/>
    </source>
</evidence>
<dbReference type="Pfam" id="PF02401">
    <property type="entry name" value="LYTB"/>
    <property type="match status" value="1"/>
</dbReference>